<evidence type="ECO:0000313" key="2">
    <source>
        <dbReference type="Proteomes" id="UP000823921"/>
    </source>
</evidence>
<dbReference type="AlphaFoldDB" id="A0A9D2MNP7"/>
<protein>
    <submittedName>
        <fullName evidence="1">Uncharacterized protein</fullName>
    </submittedName>
</protein>
<dbReference type="EMBL" id="DWXO01000080">
    <property type="protein sequence ID" value="HJB81013.1"/>
    <property type="molecule type" value="Genomic_DNA"/>
</dbReference>
<organism evidence="1 2">
    <name type="scientific">Candidatus Flavonifractor intestinigallinarum</name>
    <dbReference type="NCBI Taxonomy" id="2838586"/>
    <lineage>
        <taxon>Bacteria</taxon>
        <taxon>Bacillati</taxon>
        <taxon>Bacillota</taxon>
        <taxon>Clostridia</taxon>
        <taxon>Eubacteriales</taxon>
        <taxon>Oscillospiraceae</taxon>
        <taxon>Flavonifractor</taxon>
    </lineage>
</organism>
<dbReference type="Proteomes" id="UP000823921">
    <property type="component" value="Unassembled WGS sequence"/>
</dbReference>
<comment type="caution">
    <text evidence="1">The sequence shown here is derived from an EMBL/GenBank/DDBJ whole genome shotgun (WGS) entry which is preliminary data.</text>
</comment>
<proteinExistence type="predicted"/>
<evidence type="ECO:0000313" key="1">
    <source>
        <dbReference type="EMBL" id="HJB81013.1"/>
    </source>
</evidence>
<sequence length="217" mass="24025">METIVKTPLTGEDLAAINALAKAELTEEQIYTFSVRLCDNEVDRDFERFPRASLETLAKLFVGKSGIFDHVWSAQGQAARLYKTEVVEEPGQTTGAGDPACWLKGYAYMVRTEANQDLIAEIEGGIKKEISVGCAVNRSTCSICGSIAGSCGHRRGQTYDGRLCFFNLEEPADAYEWSFVAVPAQRKAGVVKSMKQSDQTELIRRAKARLELERARF</sequence>
<reference evidence="1" key="2">
    <citation type="submission" date="2021-04" db="EMBL/GenBank/DDBJ databases">
        <authorList>
            <person name="Gilroy R."/>
        </authorList>
    </citation>
    <scope>NUCLEOTIDE SEQUENCE</scope>
    <source>
        <strain evidence="1">CHK192-8294</strain>
    </source>
</reference>
<name>A0A9D2MNP7_9FIRM</name>
<reference evidence="1" key="1">
    <citation type="journal article" date="2021" name="PeerJ">
        <title>Extensive microbial diversity within the chicken gut microbiome revealed by metagenomics and culture.</title>
        <authorList>
            <person name="Gilroy R."/>
            <person name="Ravi A."/>
            <person name="Getino M."/>
            <person name="Pursley I."/>
            <person name="Horton D.L."/>
            <person name="Alikhan N.F."/>
            <person name="Baker D."/>
            <person name="Gharbi K."/>
            <person name="Hall N."/>
            <person name="Watson M."/>
            <person name="Adriaenssens E.M."/>
            <person name="Foster-Nyarko E."/>
            <person name="Jarju S."/>
            <person name="Secka A."/>
            <person name="Antonio M."/>
            <person name="Oren A."/>
            <person name="Chaudhuri R.R."/>
            <person name="La Ragione R."/>
            <person name="Hildebrand F."/>
            <person name="Pallen M.J."/>
        </authorList>
    </citation>
    <scope>NUCLEOTIDE SEQUENCE</scope>
    <source>
        <strain evidence="1">CHK192-8294</strain>
    </source>
</reference>
<gene>
    <name evidence="1" type="ORF">H9712_08505</name>
</gene>
<accession>A0A9D2MNP7</accession>